<sequence>MKADLEKASLAWVFIGDTLSALDIPRNLCEVIVDCITTQSLQVMWNGEATDAFSMGCGIRQGCPLSPYIFVLCIERLGHLIAQKTTCYYSLKLLLDIYKWRRRILERVKVRLSGWSASTLSMAGKFADLILRNTDLVLLVSFNAFSQGNIYQLTLRLTGVEYAKGQKVSPRGKPLGLKERVAYNVLTLKLSEGVALDILLLGHFGTRYVVRLIRCGFGVSRLDSESRFVIILEDSRLLYCRYDMFAGNENSRLLKRRRVLT</sequence>
<protein>
    <submittedName>
        <fullName evidence="1">Uncharacterized protein</fullName>
    </submittedName>
</protein>
<name>A0A2I0IYB0_PUNGR</name>
<accession>A0A2I0IYB0</accession>
<organism evidence="1 2">
    <name type="scientific">Punica granatum</name>
    <name type="common">Pomegranate</name>
    <dbReference type="NCBI Taxonomy" id="22663"/>
    <lineage>
        <taxon>Eukaryota</taxon>
        <taxon>Viridiplantae</taxon>
        <taxon>Streptophyta</taxon>
        <taxon>Embryophyta</taxon>
        <taxon>Tracheophyta</taxon>
        <taxon>Spermatophyta</taxon>
        <taxon>Magnoliopsida</taxon>
        <taxon>eudicotyledons</taxon>
        <taxon>Gunneridae</taxon>
        <taxon>Pentapetalae</taxon>
        <taxon>rosids</taxon>
        <taxon>malvids</taxon>
        <taxon>Myrtales</taxon>
        <taxon>Lythraceae</taxon>
        <taxon>Punica</taxon>
    </lineage>
</organism>
<reference evidence="1 2" key="1">
    <citation type="submission" date="2017-11" db="EMBL/GenBank/DDBJ databases">
        <title>De-novo sequencing of pomegranate (Punica granatum L.) genome.</title>
        <authorList>
            <person name="Akparov Z."/>
            <person name="Amiraslanov A."/>
            <person name="Hajiyeva S."/>
            <person name="Abbasov M."/>
            <person name="Kaur K."/>
            <person name="Hamwieh A."/>
            <person name="Solovyev V."/>
            <person name="Salamov A."/>
            <person name="Braich B."/>
            <person name="Kosarev P."/>
            <person name="Mahmoud A."/>
            <person name="Hajiyev E."/>
            <person name="Babayeva S."/>
            <person name="Izzatullayeva V."/>
            <person name="Mammadov A."/>
            <person name="Mammadov A."/>
            <person name="Sharifova S."/>
            <person name="Ojaghi J."/>
            <person name="Eynullazada K."/>
            <person name="Bayramov B."/>
            <person name="Abdulazimova A."/>
            <person name="Shahmuradov I."/>
        </authorList>
    </citation>
    <scope>NUCLEOTIDE SEQUENCE [LARGE SCALE GENOMIC DNA]</scope>
    <source>
        <strain evidence="2">cv. AG2017</strain>
        <tissue evidence="1">Leaf</tissue>
    </source>
</reference>
<evidence type="ECO:0000313" key="1">
    <source>
        <dbReference type="EMBL" id="PKI48416.1"/>
    </source>
</evidence>
<dbReference type="EMBL" id="PGOL01002390">
    <property type="protein sequence ID" value="PKI48416.1"/>
    <property type="molecule type" value="Genomic_DNA"/>
</dbReference>
<dbReference type="AlphaFoldDB" id="A0A2I0IYB0"/>
<evidence type="ECO:0000313" key="2">
    <source>
        <dbReference type="Proteomes" id="UP000233551"/>
    </source>
</evidence>
<comment type="caution">
    <text evidence="1">The sequence shown here is derived from an EMBL/GenBank/DDBJ whole genome shotgun (WGS) entry which is preliminary data.</text>
</comment>
<gene>
    <name evidence="1" type="ORF">CRG98_031191</name>
</gene>
<proteinExistence type="predicted"/>
<dbReference type="Proteomes" id="UP000233551">
    <property type="component" value="Unassembled WGS sequence"/>
</dbReference>
<dbReference type="STRING" id="22663.A0A2I0IYB0"/>
<keyword evidence="2" id="KW-1185">Reference proteome</keyword>